<evidence type="ECO:0000256" key="2">
    <source>
        <dbReference type="SAM" id="SignalP"/>
    </source>
</evidence>
<feature type="signal peptide" evidence="2">
    <location>
        <begin position="1"/>
        <end position="25"/>
    </location>
</feature>
<feature type="chain" id="PRO_5003898029" description="RND efflux pump membrane fusion protein barrel-sandwich domain-containing protein" evidence="2">
    <location>
        <begin position="26"/>
        <end position="384"/>
    </location>
</feature>
<dbReference type="PROSITE" id="PS51257">
    <property type="entry name" value="PROKAR_LIPOPROTEIN"/>
    <property type="match status" value="1"/>
</dbReference>
<dbReference type="eggNOG" id="ENOG502ZPYP">
    <property type="taxonomic scope" value="Bacteria"/>
</dbReference>
<dbReference type="EMBL" id="BAGZ01000008">
    <property type="protein sequence ID" value="GAB78219.1"/>
    <property type="molecule type" value="Genomic_DNA"/>
</dbReference>
<evidence type="ECO:0000313" key="3">
    <source>
        <dbReference type="EMBL" id="GAB78219.1"/>
    </source>
</evidence>
<feature type="region of interest" description="Disordered" evidence="1">
    <location>
        <begin position="103"/>
        <end position="183"/>
    </location>
</feature>
<proteinExistence type="predicted"/>
<gene>
    <name evidence="3" type="ORF">AUCHE_08_04650</name>
</gene>
<evidence type="ECO:0000256" key="1">
    <source>
        <dbReference type="SAM" id="MobiDB-lite"/>
    </source>
</evidence>
<dbReference type="Gene3D" id="2.40.420.20">
    <property type="match status" value="1"/>
</dbReference>
<keyword evidence="4" id="KW-1185">Reference proteome</keyword>
<dbReference type="AlphaFoldDB" id="K6VNC0"/>
<protein>
    <recommendedName>
        <fullName evidence="5">RND efflux pump membrane fusion protein barrel-sandwich domain-containing protein</fullName>
    </recommendedName>
</protein>
<name>K6VNC0_9MICO</name>
<feature type="compositionally biased region" description="Pro residues" evidence="1">
    <location>
        <begin position="135"/>
        <end position="144"/>
    </location>
</feature>
<sequence>MTYSGRCRVVIPLAAVVLLGTVACGGPPPTPPTTSAPQSAAATTATTTYEVTAPTALSFSATLEANTAKLDELVIPLPEGIEFTPAPRFTKARACDDSGGAVIPCPGDEKNTPDVAAPTAPRGASRVRTVAFPAGDPPPSPTPTAPSKNPSGKPGAPPSDQGRAVPPSRTEAPSTTQIPSVPVAANTELGRFSLAKAISSKKAGTVAKSQLAQISKSTGPAFAAVGGAFTFTPTKLLIRGWLTVLSAPLTATQAIRFSHAEITGKATFPSTLGKRTADCQALVLAPPGSSTTEPRALCVLPEFSGTMPNLKATLKISHASGQAHPVVPEIYIRTDETGKDLIVTTLTGDGGTQEVPVVVGPGDGVRRTVLSGVAPGDKIVGATP</sequence>
<evidence type="ECO:0008006" key="5">
    <source>
        <dbReference type="Google" id="ProtNLM"/>
    </source>
</evidence>
<keyword evidence="2" id="KW-0732">Signal</keyword>
<organism evidence="3 4">
    <name type="scientific">Austwickia chelonae NBRC 105200</name>
    <dbReference type="NCBI Taxonomy" id="1184607"/>
    <lineage>
        <taxon>Bacteria</taxon>
        <taxon>Bacillati</taxon>
        <taxon>Actinomycetota</taxon>
        <taxon>Actinomycetes</taxon>
        <taxon>Micrococcales</taxon>
        <taxon>Dermatophilaceae</taxon>
        <taxon>Austwickia</taxon>
    </lineage>
</organism>
<dbReference type="OrthoDB" id="9997074at2"/>
<evidence type="ECO:0000313" key="4">
    <source>
        <dbReference type="Proteomes" id="UP000008495"/>
    </source>
</evidence>
<dbReference type="STRING" id="100225.SAMN05421595_0734"/>
<dbReference type="Proteomes" id="UP000008495">
    <property type="component" value="Unassembled WGS sequence"/>
</dbReference>
<comment type="caution">
    <text evidence="3">The sequence shown here is derived from an EMBL/GenBank/DDBJ whole genome shotgun (WGS) entry which is preliminary data.</text>
</comment>
<dbReference type="RefSeq" id="WP_006502974.1">
    <property type="nucleotide sequence ID" value="NZ_BAGZ01000008.1"/>
</dbReference>
<reference evidence="3 4" key="1">
    <citation type="submission" date="2012-08" db="EMBL/GenBank/DDBJ databases">
        <title>Whole genome shotgun sequence of Austwickia chelonae NBRC 105200.</title>
        <authorList>
            <person name="Yoshida I."/>
            <person name="Hosoyama A."/>
            <person name="Tsuchikane K."/>
            <person name="Katsumata H."/>
            <person name="Ando Y."/>
            <person name="Ohji S."/>
            <person name="Hamada M."/>
            <person name="Tamura T."/>
            <person name="Yamazoe A."/>
            <person name="Yamazaki S."/>
            <person name="Fujita N."/>
        </authorList>
    </citation>
    <scope>NUCLEOTIDE SEQUENCE [LARGE SCALE GENOMIC DNA]</scope>
    <source>
        <strain evidence="3 4">NBRC 105200</strain>
    </source>
</reference>
<accession>K6VNC0</accession>